<dbReference type="InterPro" id="IPR049773">
    <property type="entry name" value="AF10-like_CC"/>
</dbReference>
<evidence type="ECO:0000313" key="4">
    <source>
        <dbReference type="Proteomes" id="UP000054495"/>
    </source>
</evidence>
<keyword evidence="1" id="KW-0175">Coiled coil</keyword>
<organism evidence="3 4">
    <name type="scientific">Ancylostoma ceylanicum</name>
    <dbReference type="NCBI Taxonomy" id="53326"/>
    <lineage>
        <taxon>Eukaryota</taxon>
        <taxon>Metazoa</taxon>
        <taxon>Ecdysozoa</taxon>
        <taxon>Nematoda</taxon>
        <taxon>Chromadorea</taxon>
        <taxon>Rhabditida</taxon>
        <taxon>Rhabditina</taxon>
        <taxon>Rhabditomorpha</taxon>
        <taxon>Strongyloidea</taxon>
        <taxon>Ancylostomatidae</taxon>
        <taxon>Ancylostomatinae</taxon>
        <taxon>Ancylostoma</taxon>
    </lineage>
</organism>
<sequence length="612" mass="64105">MGFVGNDQIIKGNMTLSWHRVKYILLSNLAKFAADPAIKVIPPCRIRAHPSSSQSSVPYEPTPPNSNNSGHMLVDPIPRPEQVGSVIGLTQSTEDSHLINNFSPPLTTSSRSSVALDATPPLSSGGGAVLVVKQEHVLNGPPTNNFNALVNAAVVQAAELTNHNRLAMTSGYVPDANGHHEDKVLVDPATLSSGALTPTTAKVAAVKRSRDAKPEIADKAKRPRTNHRTKSEKALRDLVGPIVSETVSDFHRERVADRTVPSATTTAVDRRMVTTNAATPSTSHDAPPIQQAPIVSVQPSNPNLIGASPLAPRPQGSTSGSGPSNSTLPSSMEQLLERQWEQGSQFLISQAQFDVAQLLTCLHQLKSENIRLEEQLVQLNRRREHLLSLTSRSSISGAAVGGAPSAPGGVGVEDSLTQLRSLASGTPRPSVRPPSQASSVPSTSSFTSSQPSGAGFVPHVQSRTSTNVSSAPPGSVATASLTTPPSTSQPAVLPPTTSAAVVSAELAANISPERLAALNPLINGGFLGRGTNQMLGTGNAMVSLLLCLRFVARTKCISLQDPLITQFLLSQAQHSQQQYLAGNSTANLLARFMMPPISGTNTSVQGAGGIGK</sequence>
<evidence type="ECO:0000313" key="3">
    <source>
        <dbReference type="EMBL" id="EPB77198.1"/>
    </source>
</evidence>
<feature type="compositionally biased region" description="Basic and acidic residues" evidence="2">
    <location>
        <begin position="208"/>
        <end position="220"/>
    </location>
</feature>
<gene>
    <name evidence="3" type="ORF">ANCCEY_03724</name>
</gene>
<evidence type="ECO:0000256" key="1">
    <source>
        <dbReference type="SAM" id="Coils"/>
    </source>
</evidence>
<dbReference type="EMBL" id="KE124843">
    <property type="protein sequence ID" value="EPB77198.1"/>
    <property type="molecule type" value="Genomic_DNA"/>
</dbReference>
<feature type="region of interest" description="Disordered" evidence="2">
    <location>
        <begin position="294"/>
        <end position="332"/>
    </location>
</feature>
<protein>
    <submittedName>
        <fullName evidence="3">Uncharacterized protein</fullName>
    </submittedName>
</protein>
<feature type="compositionally biased region" description="Low complexity" evidence="2">
    <location>
        <begin position="433"/>
        <end position="452"/>
    </location>
</feature>
<dbReference type="CDD" id="cd20901">
    <property type="entry name" value="CC_AF10"/>
    <property type="match status" value="1"/>
</dbReference>
<feature type="region of interest" description="Disordered" evidence="2">
    <location>
        <begin position="423"/>
        <end position="494"/>
    </location>
</feature>
<dbReference type="Proteomes" id="UP000054495">
    <property type="component" value="Unassembled WGS sequence"/>
</dbReference>
<evidence type="ECO:0000256" key="2">
    <source>
        <dbReference type="SAM" id="MobiDB-lite"/>
    </source>
</evidence>
<feature type="compositionally biased region" description="Low complexity" evidence="2">
    <location>
        <begin position="477"/>
        <end position="491"/>
    </location>
</feature>
<feature type="region of interest" description="Disordered" evidence="2">
    <location>
        <begin position="208"/>
        <end position="231"/>
    </location>
</feature>
<keyword evidence="4" id="KW-1185">Reference proteome</keyword>
<accession>A0A0D6M142</accession>
<feature type="coiled-coil region" evidence="1">
    <location>
        <begin position="355"/>
        <end position="389"/>
    </location>
</feature>
<dbReference type="AlphaFoldDB" id="A0A0D6M142"/>
<feature type="region of interest" description="Disordered" evidence="2">
    <location>
        <begin position="49"/>
        <end position="69"/>
    </location>
</feature>
<feature type="compositionally biased region" description="Low complexity" evidence="2">
    <location>
        <begin position="316"/>
        <end position="331"/>
    </location>
</feature>
<name>A0A0D6M142_9BILA</name>
<proteinExistence type="predicted"/>
<reference evidence="3 4" key="1">
    <citation type="submission" date="2013-05" db="EMBL/GenBank/DDBJ databases">
        <title>Draft genome of the parasitic nematode Anyclostoma ceylanicum.</title>
        <authorList>
            <person name="Mitreva M."/>
        </authorList>
    </citation>
    <scope>NUCLEOTIDE SEQUENCE [LARGE SCALE GENOMIC DNA]</scope>
</reference>
<feature type="compositionally biased region" description="Polar residues" evidence="2">
    <location>
        <begin position="461"/>
        <end position="472"/>
    </location>
</feature>